<comment type="caution">
    <text evidence="1">The sequence shown here is derived from an EMBL/GenBank/DDBJ whole genome shotgun (WGS) entry which is preliminary data.</text>
</comment>
<reference evidence="1 2" key="1">
    <citation type="submission" date="2020-04" db="EMBL/GenBank/DDBJ databases">
        <title>Chromosome-level genome assembly of a cyprinid fish Onychostoma macrolepis by integration of Nanopore Sequencing, Bionano and Hi-C technology.</title>
        <authorList>
            <person name="Wang D."/>
        </authorList>
    </citation>
    <scope>NUCLEOTIDE SEQUENCE [LARGE SCALE GENOMIC DNA]</scope>
    <source>
        <strain evidence="1">SWU-2019</strain>
        <tissue evidence="1">Muscle</tissue>
    </source>
</reference>
<protein>
    <submittedName>
        <fullName evidence="1">Uncharacterized protein</fullName>
    </submittedName>
</protein>
<dbReference type="Proteomes" id="UP000579812">
    <property type="component" value="Unassembled WGS sequence"/>
</dbReference>
<dbReference type="AlphaFoldDB" id="A0A7J6DGF3"/>
<evidence type="ECO:0000313" key="1">
    <source>
        <dbReference type="EMBL" id="KAF4118329.1"/>
    </source>
</evidence>
<accession>A0A7J6DGF3</accession>
<sequence>MSFSSSSTSLLLLRRDKQQEEISATTTIFDNKEMKPMLQKITTISQLEDSGFGQPWPRHGLKLLYWFAKDCIWINDNDDDEMFLACDPVKELYGFHLFENRYTIRKEKLLPDVEFPYYLLGNLNSPGADMLPNYIKKHNTYQQDHSNADRIIVTVHGEWRFGKIYVTMHKDQSSFDPYATFHISRTLLKNIKLFQNLEDFLQTVGYQEPVFQMVMLSITDTAYHNDKEATYDVSADTDTPSRNCVCSCTIL</sequence>
<gene>
    <name evidence="1" type="ORF">G5714_000380</name>
</gene>
<dbReference type="PANTHER" id="PTHR38706">
    <property type="entry name" value="SI:CH211-198C19.1-RELATED"/>
    <property type="match status" value="1"/>
</dbReference>
<dbReference type="PANTHER" id="PTHR38706:SF2">
    <property type="match status" value="1"/>
</dbReference>
<keyword evidence="2" id="KW-1185">Reference proteome</keyword>
<dbReference type="EMBL" id="JAAMOB010000001">
    <property type="protein sequence ID" value="KAF4118329.1"/>
    <property type="molecule type" value="Genomic_DNA"/>
</dbReference>
<organism evidence="1 2">
    <name type="scientific">Onychostoma macrolepis</name>
    <dbReference type="NCBI Taxonomy" id="369639"/>
    <lineage>
        <taxon>Eukaryota</taxon>
        <taxon>Metazoa</taxon>
        <taxon>Chordata</taxon>
        <taxon>Craniata</taxon>
        <taxon>Vertebrata</taxon>
        <taxon>Euteleostomi</taxon>
        <taxon>Actinopterygii</taxon>
        <taxon>Neopterygii</taxon>
        <taxon>Teleostei</taxon>
        <taxon>Ostariophysi</taxon>
        <taxon>Cypriniformes</taxon>
        <taxon>Cyprinidae</taxon>
        <taxon>Acrossocheilinae</taxon>
        <taxon>Onychostoma</taxon>
    </lineage>
</organism>
<evidence type="ECO:0000313" key="2">
    <source>
        <dbReference type="Proteomes" id="UP000579812"/>
    </source>
</evidence>
<name>A0A7J6DGF3_9TELE</name>
<proteinExistence type="predicted"/>